<evidence type="ECO:0000256" key="10">
    <source>
        <dbReference type="SAM" id="MobiDB-lite"/>
    </source>
</evidence>
<evidence type="ECO:0000256" key="2">
    <source>
        <dbReference type="ARBA" id="ARBA00014259"/>
    </source>
</evidence>
<evidence type="ECO:0000256" key="3">
    <source>
        <dbReference type="ARBA" id="ARBA00022553"/>
    </source>
</evidence>
<dbReference type="PANTHER" id="PTHR15263">
    <property type="entry name" value="I-KAPPA-B-LIKE PROTEIN IKBL"/>
    <property type="match status" value="1"/>
</dbReference>
<dbReference type="Gene3D" id="1.25.40.20">
    <property type="entry name" value="Ankyrin repeat-containing domain"/>
    <property type="match status" value="1"/>
</dbReference>
<dbReference type="PANTHER" id="PTHR15263:SF1">
    <property type="entry name" value="NF-KAPPA-B INHIBITOR-LIKE PROTEIN 1"/>
    <property type="match status" value="1"/>
</dbReference>
<proteinExistence type="predicted"/>
<keyword evidence="4" id="KW-0677">Repeat</keyword>
<protein>
    <recommendedName>
        <fullName evidence="2">NF-kappa-B inhibitor-like protein 1</fullName>
    </recommendedName>
    <alternativeName>
        <fullName evidence="7">Inhibitor of kappa B-like protein</fullName>
    </alternativeName>
    <alternativeName>
        <fullName evidence="8">Nuclear factor of kappa light polypeptide gene enhancer in B-cells inhibitor-like 1</fullName>
    </alternativeName>
</protein>
<dbReference type="SUPFAM" id="SSF48403">
    <property type="entry name" value="Ankyrin repeat"/>
    <property type="match status" value="1"/>
</dbReference>
<dbReference type="InterPro" id="IPR038753">
    <property type="entry name" value="NFKBIL1"/>
</dbReference>
<evidence type="ECO:0000256" key="8">
    <source>
        <dbReference type="ARBA" id="ARBA00030802"/>
    </source>
</evidence>
<evidence type="ECO:0000256" key="4">
    <source>
        <dbReference type="ARBA" id="ARBA00022737"/>
    </source>
</evidence>
<reference evidence="12" key="1">
    <citation type="submission" date="2025-08" db="UniProtKB">
        <authorList>
            <consortium name="RefSeq"/>
        </authorList>
    </citation>
    <scope>IDENTIFICATION</scope>
</reference>
<dbReference type="InterPro" id="IPR002110">
    <property type="entry name" value="Ankyrin_rpt"/>
</dbReference>
<gene>
    <name evidence="12" type="primary">NFKBIL1</name>
</gene>
<dbReference type="Proteomes" id="UP000694871">
    <property type="component" value="Unplaced"/>
</dbReference>
<dbReference type="GeneID" id="107109807"/>
<evidence type="ECO:0000256" key="6">
    <source>
        <dbReference type="ARBA" id="ARBA00023242"/>
    </source>
</evidence>
<evidence type="ECO:0000313" key="12">
    <source>
        <dbReference type="RefSeq" id="XP_015265996.1"/>
    </source>
</evidence>
<comment type="subcellular location">
    <subcellularLocation>
        <location evidence="1">Nucleus</location>
    </subcellularLocation>
</comment>
<evidence type="ECO:0000313" key="11">
    <source>
        <dbReference type="Proteomes" id="UP000694871"/>
    </source>
</evidence>
<feature type="region of interest" description="Disordered" evidence="10">
    <location>
        <begin position="200"/>
        <end position="221"/>
    </location>
</feature>
<evidence type="ECO:0000256" key="5">
    <source>
        <dbReference type="ARBA" id="ARBA00023043"/>
    </source>
</evidence>
<dbReference type="PROSITE" id="PS50088">
    <property type="entry name" value="ANK_REPEAT"/>
    <property type="match status" value="1"/>
</dbReference>
<keyword evidence="5 9" id="KW-0040">ANK repeat</keyword>
<name>A0ABM1JX09_GEKJA</name>
<sequence length="354" mass="41447">MPVFMASGYQHRLWRYVDAGRRRKLRRLLRRHRQALDLGEVVGHKSRTPLHRSCARQDHKTALLLMKYGADPVLLDQRGDTALHVAARQVVRKGGTVYEDLFVPLRNQCPAAMSIRNRDGKTPGDLLGQSEDRWCPQEMLEESDTEREADREWNRKLLGELEDEYQENCWRYEEDFYTTGPDPETYEDWVDRIAREYSQKRRRAEGDHHQRKPKTELQKPAPKLQHLLEEEHLLYEKRARTKEAELKAAKRARYEEGCSRVFTADSSRPLSYADIPWPCPRGTAEEMAAVALHGTDPSDRAAYRRFLRRQQALWHPDKFAQRCGTRLAERDRRRILDMVTALSQAFNQLAEAAK</sequence>
<evidence type="ECO:0000256" key="7">
    <source>
        <dbReference type="ARBA" id="ARBA00030621"/>
    </source>
</evidence>
<dbReference type="InterPro" id="IPR036770">
    <property type="entry name" value="Ankyrin_rpt-contain_sf"/>
</dbReference>
<evidence type="ECO:0000256" key="9">
    <source>
        <dbReference type="PROSITE-ProRule" id="PRU00023"/>
    </source>
</evidence>
<evidence type="ECO:0000256" key="1">
    <source>
        <dbReference type="ARBA" id="ARBA00004123"/>
    </source>
</evidence>
<accession>A0ABM1JX09</accession>
<keyword evidence="6" id="KW-0539">Nucleus</keyword>
<keyword evidence="3" id="KW-0597">Phosphoprotein</keyword>
<feature type="compositionally biased region" description="Basic and acidic residues" evidence="10">
    <location>
        <begin position="200"/>
        <end position="217"/>
    </location>
</feature>
<organism evidence="11 12">
    <name type="scientific">Gekko japonicus</name>
    <name type="common">Schlegel's Japanese gecko</name>
    <dbReference type="NCBI Taxonomy" id="146911"/>
    <lineage>
        <taxon>Eukaryota</taxon>
        <taxon>Metazoa</taxon>
        <taxon>Chordata</taxon>
        <taxon>Craniata</taxon>
        <taxon>Vertebrata</taxon>
        <taxon>Euteleostomi</taxon>
        <taxon>Lepidosauria</taxon>
        <taxon>Squamata</taxon>
        <taxon>Bifurcata</taxon>
        <taxon>Gekkota</taxon>
        <taxon>Gekkonidae</taxon>
        <taxon>Gekkoninae</taxon>
        <taxon>Gekko</taxon>
    </lineage>
</organism>
<keyword evidence="11" id="KW-1185">Reference proteome</keyword>
<dbReference type="RefSeq" id="XP_015265996.1">
    <property type="nucleotide sequence ID" value="XM_015410510.1"/>
</dbReference>
<feature type="repeat" description="ANK" evidence="9">
    <location>
        <begin position="45"/>
        <end position="77"/>
    </location>
</feature>